<feature type="region of interest" description="Disordered" evidence="2">
    <location>
        <begin position="77"/>
        <end position="143"/>
    </location>
</feature>
<dbReference type="InterPro" id="IPR051477">
    <property type="entry name" value="Expansin_CellWall"/>
</dbReference>
<dbReference type="PANTHER" id="PTHR31836">
    <property type="match status" value="1"/>
</dbReference>
<accession>F4RYB4</accession>
<protein>
    <recommendedName>
        <fullName evidence="5">RlpA-like protein double-psi beta-barrel domain-containing protein</fullName>
    </recommendedName>
</protein>
<evidence type="ECO:0008006" key="5">
    <source>
        <dbReference type="Google" id="ProtNLM"/>
    </source>
</evidence>
<dbReference type="GeneID" id="18930589"/>
<dbReference type="SUPFAM" id="SSF50685">
    <property type="entry name" value="Barwin-like endoglucanases"/>
    <property type="match status" value="1"/>
</dbReference>
<evidence type="ECO:0000256" key="1">
    <source>
        <dbReference type="ARBA" id="ARBA00022729"/>
    </source>
</evidence>
<evidence type="ECO:0000313" key="3">
    <source>
        <dbReference type="EMBL" id="EGG02647.1"/>
    </source>
</evidence>
<dbReference type="Proteomes" id="UP000001072">
    <property type="component" value="Unassembled WGS sequence"/>
</dbReference>
<evidence type="ECO:0000313" key="4">
    <source>
        <dbReference type="Proteomes" id="UP000001072"/>
    </source>
</evidence>
<proteinExistence type="predicted"/>
<dbReference type="Gene3D" id="2.40.40.10">
    <property type="entry name" value="RlpA-like domain"/>
    <property type="match status" value="1"/>
</dbReference>
<dbReference type="STRING" id="747676.F4RYB4"/>
<reference evidence="4" key="1">
    <citation type="journal article" date="2011" name="Proc. Natl. Acad. Sci. U.S.A.">
        <title>Obligate biotrophy features unraveled by the genomic analysis of rust fungi.</title>
        <authorList>
            <person name="Duplessis S."/>
            <person name="Cuomo C.A."/>
            <person name="Lin Y.-C."/>
            <person name="Aerts A."/>
            <person name="Tisserant E."/>
            <person name="Veneault-Fourrey C."/>
            <person name="Joly D.L."/>
            <person name="Hacquard S."/>
            <person name="Amselem J."/>
            <person name="Cantarel B.L."/>
            <person name="Chiu R."/>
            <person name="Coutinho P.M."/>
            <person name="Feau N."/>
            <person name="Field M."/>
            <person name="Frey P."/>
            <person name="Gelhaye E."/>
            <person name="Goldberg J."/>
            <person name="Grabherr M.G."/>
            <person name="Kodira C.D."/>
            <person name="Kohler A."/>
            <person name="Kuees U."/>
            <person name="Lindquist E.A."/>
            <person name="Lucas S.M."/>
            <person name="Mago R."/>
            <person name="Mauceli E."/>
            <person name="Morin E."/>
            <person name="Murat C."/>
            <person name="Pangilinan J.L."/>
            <person name="Park R."/>
            <person name="Pearson M."/>
            <person name="Quesneville H."/>
            <person name="Rouhier N."/>
            <person name="Sakthikumar S."/>
            <person name="Salamov A.A."/>
            <person name="Schmutz J."/>
            <person name="Selles B."/>
            <person name="Shapiro H."/>
            <person name="Tanguay P."/>
            <person name="Tuskan G.A."/>
            <person name="Henrissat B."/>
            <person name="Van de Peer Y."/>
            <person name="Rouze P."/>
            <person name="Ellis J.G."/>
            <person name="Dodds P.N."/>
            <person name="Schein J.E."/>
            <person name="Zhong S."/>
            <person name="Hamelin R.C."/>
            <person name="Grigoriev I.V."/>
            <person name="Szabo L.J."/>
            <person name="Martin F."/>
        </authorList>
    </citation>
    <scope>NUCLEOTIDE SEQUENCE [LARGE SCALE GENOMIC DNA]</scope>
    <source>
        <strain evidence="4">98AG31 / pathotype 3-4-7</strain>
    </source>
</reference>
<keyword evidence="1" id="KW-0732">Signal</keyword>
<feature type="compositionally biased region" description="Acidic residues" evidence="2">
    <location>
        <begin position="84"/>
        <end position="105"/>
    </location>
</feature>
<feature type="compositionally biased region" description="Low complexity" evidence="2">
    <location>
        <begin position="108"/>
        <end position="120"/>
    </location>
</feature>
<dbReference type="KEGG" id="mlr:MELLADRAFT_66224"/>
<organism evidence="4">
    <name type="scientific">Melampsora larici-populina (strain 98AG31 / pathotype 3-4-7)</name>
    <name type="common">Poplar leaf rust fungus</name>
    <dbReference type="NCBI Taxonomy" id="747676"/>
    <lineage>
        <taxon>Eukaryota</taxon>
        <taxon>Fungi</taxon>
        <taxon>Dikarya</taxon>
        <taxon>Basidiomycota</taxon>
        <taxon>Pucciniomycotina</taxon>
        <taxon>Pucciniomycetes</taxon>
        <taxon>Pucciniales</taxon>
        <taxon>Melampsoraceae</taxon>
        <taxon>Melampsora</taxon>
    </lineage>
</organism>
<dbReference type="InParanoid" id="F4RYB4"/>
<dbReference type="RefSeq" id="XP_007414049.1">
    <property type="nucleotide sequence ID" value="XM_007413987.1"/>
</dbReference>
<gene>
    <name evidence="3" type="ORF">MELLADRAFT_66224</name>
</gene>
<name>F4RYB4_MELLP</name>
<dbReference type="eggNOG" id="ENOG502S3R6">
    <property type="taxonomic scope" value="Eukaryota"/>
</dbReference>
<dbReference type="InterPro" id="IPR036908">
    <property type="entry name" value="RlpA-like_sf"/>
</dbReference>
<dbReference type="PANTHER" id="PTHR31836:SF29">
    <property type="entry name" value="RLPA-LIKE PROTEIN DOUBLE-PSI BETA-BARREL DOMAIN-CONTAINING PROTEIN"/>
    <property type="match status" value="1"/>
</dbReference>
<dbReference type="HOGENOM" id="CLU_085128_0_0_1"/>
<evidence type="ECO:0000256" key="2">
    <source>
        <dbReference type="SAM" id="MobiDB-lite"/>
    </source>
</evidence>
<dbReference type="EMBL" id="GL883129">
    <property type="protein sequence ID" value="EGG02647.1"/>
    <property type="molecule type" value="Genomic_DNA"/>
</dbReference>
<sequence>MTRLLSLRTTLQVELEVLRKEKKITVASEVKAVFDLSRCEASKTPVMSDLIEHKVEDHNALKKRSIRRFGSLDFGRQLESRSNEDEEDDSEDGEDDEDCDDESDDGNTPTYTVPTPKKVPSWNATESTKKDTTPSYTAPEKKEPKVDVSAGVFVLTGFSGGISIGASTYSGKATFFSQGGVAGACGTVRQDSDHVVAIDSSMYEGGNFCDKTIAVTRVSTGKSIHCTGADECPGCPSVQSLDLSIGAFNASQKN</sequence>
<keyword evidence="4" id="KW-1185">Reference proteome</keyword>
<dbReference type="OrthoDB" id="623670at2759"/>
<dbReference type="CDD" id="cd22191">
    <property type="entry name" value="DPBB_RlpA_EXP_N-like"/>
    <property type="match status" value="1"/>
</dbReference>
<dbReference type="VEuPathDB" id="FungiDB:MELLADRAFT_66224"/>
<dbReference type="AlphaFoldDB" id="F4RYB4"/>